<dbReference type="AlphaFoldDB" id="A0A9D3RHV0"/>
<dbReference type="PANTHER" id="PTHR14113:SF6">
    <property type="entry name" value="PROTEIN PICCOLO"/>
    <property type="match status" value="1"/>
</dbReference>
<accession>A0A9D3RHV0</accession>
<feature type="compositionally biased region" description="Low complexity" evidence="1">
    <location>
        <begin position="259"/>
        <end position="271"/>
    </location>
</feature>
<dbReference type="FunFam" id="2.60.40.150:FF:000149">
    <property type="entry name" value="Piccolo presynaptic cytomatrix protein"/>
    <property type="match status" value="1"/>
</dbReference>
<feature type="compositionally biased region" description="Polar residues" evidence="1">
    <location>
        <begin position="71"/>
        <end position="83"/>
    </location>
</feature>
<dbReference type="GO" id="GO:0030424">
    <property type="term" value="C:axon"/>
    <property type="evidence" value="ECO:0007669"/>
    <property type="project" value="TreeGrafter"/>
</dbReference>
<comment type="caution">
    <text evidence="3">The sequence shown here is derived from an EMBL/GenBank/DDBJ whole genome shotgun (WGS) entry which is preliminary data.</text>
</comment>
<evidence type="ECO:0000256" key="1">
    <source>
        <dbReference type="SAM" id="MobiDB-lite"/>
    </source>
</evidence>
<dbReference type="GO" id="GO:0048788">
    <property type="term" value="C:cytoskeleton of presynaptic active zone"/>
    <property type="evidence" value="ECO:0007669"/>
    <property type="project" value="TreeGrafter"/>
</dbReference>
<feature type="domain" description="C2" evidence="2">
    <location>
        <begin position="140"/>
        <end position="280"/>
    </location>
</feature>
<feature type="region of interest" description="Disordered" evidence="1">
    <location>
        <begin position="249"/>
        <end position="298"/>
    </location>
</feature>
<feature type="compositionally biased region" description="Basic and acidic residues" evidence="1">
    <location>
        <begin position="278"/>
        <end position="288"/>
    </location>
</feature>
<dbReference type="Pfam" id="PF00168">
    <property type="entry name" value="C2"/>
    <property type="match status" value="1"/>
</dbReference>
<dbReference type="Gene3D" id="2.60.40.150">
    <property type="entry name" value="C2 domain"/>
    <property type="match status" value="1"/>
</dbReference>
<dbReference type="PROSITE" id="PS50004">
    <property type="entry name" value="C2"/>
    <property type="match status" value="1"/>
</dbReference>
<dbReference type="PANTHER" id="PTHR14113">
    <property type="entry name" value="PICCOLO/BASSOON"/>
    <property type="match status" value="1"/>
</dbReference>
<dbReference type="InterPro" id="IPR035892">
    <property type="entry name" value="C2_domain_sf"/>
</dbReference>
<dbReference type="EMBL" id="JAFIRN010000019">
    <property type="protein sequence ID" value="KAG5830325.1"/>
    <property type="molecule type" value="Genomic_DNA"/>
</dbReference>
<feature type="region of interest" description="Disordered" evidence="1">
    <location>
        <begin position="1"/>
        <end position="84"/>
    </location>
</feature>
<feature type="compositionally biased region" description="Low complexity" evidence="1">
    <location>
        <begin position="11"/>
        <end position="22"/>
    </location>
</feature>
<protein>
    <recommendedName>
        <fullName evidence="2">C2 domain-containing protein</fullName>
    </recommendedName>
</protein>
<dbReference type="GO" id="GO:0098882">
    <property type="term" value="F:structural constituent of presynaptic active zone"/>
    <property type="evidence" value="ECO:0007669"/>
    <property type="project" value="TreeGrafter"/>
</dbReference>
<dbReference type="Proteomes" id="UP001044222">
    <property type="component" value="Chromosome 19"/>
</dbReference>
<evidence type="ECO:0000259" key="2">
    <source>
        <dbReference type="PROSITE" id="PS50004"/>
    </source>
</evidence>
<gene>
    <name evidence="3" type="ORF">ANANG_G00309250</name>
</gene>
<organism evidence="3 4">
    <name type="scientific">Anguilla anguilla</name>
    <name type="common">European freshwater eel</name>
    <name type="synonym">Muraena anguilla</name>
    <dbReference type="NCBI Taxonomy" id="7936"/>
    <lineage>
        <taxon>Eukaryota</taxon>
        <taxon>Metazoa</taxon>
        <taxon>Chordata</taxon>
        <taxon>Craniata</taxon>
        <taxon>Vertebrata</taxon>
        <taxon>Euteleostomi</taxon>
        <taxon>Actinopterygii</taxon>
        <taxon>Neopterygii</taxon>
        <taxon>Teleostei</taxon>
        <taxon>Anguilliformes</taxon>
        <taxon>Anguillidae</taxon>
        <taxon>Anguilla</taxon>
    </lineage>
</organism>
<sequence>MQVPTIEKSHSSPGSSKPSSEGQARSHGPPRCQGVGPEDAGVAIATAEAAAQQQQQHRLQPTRPGHRATDDSMTTASSVNSLGGNDCSLEGEGGANAVDSAIFQVPRIGKPLPNGSDKTRGPDALKPPVGIGDAEGKTQMMGEIKIALKKELKTEGEQLIVEILQCRNITYKFKTPDHLPDLYVKLYVVNVATQKRVIKKKTRVCRHDREPSFNETFRFAMNPAGHSIQLFLVSNGEVCEEDADRRGLHLAGQGGPAEAGGELAQAAGQLPADPPLGDWRREVAERSRGGAPQARPGS</sequence>
<dbReference type="InterPro" id="IPR052098">
    <property type="entry name" value="Presynaptic_Scaffold_Bsn/Pclo"/>
</dbReference>
<dbReference type="SUPFAM" id="SSF49562">
    <property type="entry name" value="C2 domain (Calcium/lipid-binding domain, CaLB)"/>
    <property type="match status" value="1"/>
</dbReference>
<dbReference type="GO" id="GO:0098982">
    <property type="term" value="C:GABA-ergic synapse"/>
    <property type="evidence" value="ECO:0007669"/>
    <property type="project" value="TreeGrafter"/>
</dbReference>
<feature type="region of interest" description="Disordered" evidence="1">
    <location>
        <begin position="108"/>
        <end position="135"/>
    </location>
</feature>
<evidence type="ECO:0000313" key="3">
    <source>
        <dbReference type="EMBL" id="KAG5830325.1"/>
    </source>
</evidence>
<keyword evidence="4" id="KW-1185">Reference proteome</keyword>
<proteinExistence type="predicted"/>
<dbReference type="GO" id="GO:0035418">
    <property type="term" value="P:protein localization to synapse"/>
    <property type="evidence" value="ECO:0007669"/>
    <property type="project" value="TreeGrafter"/>
</dbReference>
<feature type="compositionally biased region" description="Low complexity" evidence="1">
    <location>
        <begin position="40"/>
        <end position="59"/>
    </location>
</feature>
<dbReference type="GO" id="GO:0098978">
    <property type="term" value="C:glutamatergic synapse"/>
    <property type="evidence" value="ECO:0007669"/>
    <property type="project" value="TreeGrafter"/>
</dbReference>
<dbReference type="GO" id="GO:1904071">
    <property type="term" value="P:presynaptic active zone assembly"/>
    <property type="evidence" value="ECO:0007669"/>
    <property type="project" value="TreeGrafter"/>
</dbReference>
<evidence type="ECO:0000313" key="4">
    <source>
        <dbReference type="Proteomes" id="UP001044222"/>
    </source>
</evidence>
<dbReference type="InterPro" id="IPR000008">
    <property type="entry name" value="C2_dom"/>
</dbReference>
<dbReference type="SMART" id="SM00239">
    <property type="entry name" value="C2"/>
    <property type="match status" value="1"/>
</dbReference>
<reference evidence="3" key="1">
    <citation type="submission" date="2021-01" db="EMBL/GenBank/DDBJ databases">
        <title>A chromosome-scale assembly of European eel, Anguilla anguilla.</title>
        <authorList>
            <person name="Henkel C."/>
            <person name="Jong-Raadsen S.A."/>
            <person name="Dufour S."/>
            <person name="Weltzien F.-A."/>
            <person name="Palstra A.P."/>
            <person name="Pelster B."/>
            <person name="Spaink H.P."/>
            <person name="Van Den Thillart G.E."/>
            <person name="Jansen H."/>
            <person name="Zahm M."/>
            <person name="Klopp C."/>
            <person name="Cedric C."/>
            <person name="Louis A."/>
            <person name="Berthelot C."/>
            <person name="Parey E."/>
            <person name="Roest Crollius H."/>
            <person name="Montfort J."/>
            <person name="Robinson-Rechavi M."/>
            <person name="Bucao C."/>
            <person name="Bouchez O."/>
            <person name="Gislard M."/>
            <person name="Lluch J."/>
            <person name="Milhes M."/>
            <person name="Lampietro C."/>
            <person name="Lopez Roques C."/>
            <person name="Donnadieu C."/>
            <person name="Braasch I."/>
            <person name="Desvignes T."/>
            <person name="Postlethwait J."/>
            <person name="Bobe J."/>
            <person name="Guiguen Y."/>
            <person name="Dirks R."/>
        </authorList>
    </citation>
    <scope>NUCLEOTIDE SEQUENCE</scope>
    <source>
        <strain evidence="3">Tag_6206</strain>
        <tissue evidence="3">Liver</tissue>
    </source>
</reference>
<name>A0A9D3RHV0_ANGAN</name>